<evidence type="ECO:0000256" key="7">
    <source>
        <dbReference type="ARBA" id="ARBA00022842"/>
    </source>
</evidence>
<dbReference type="Gene3D" id="3.60.10.10">
    <property type="entry name" value="Endonuclease/exonuclease/phosphatase"/>
    <property type="match status" value="1"/>
</dbReference>
<name>A0ABY7GBC1_MYAAR</name>
<keyword evidence="5" id="KW-0479">Metal-binding</keyword>
<accession>A0ABY7GBC1</accession>
<keyword evidence="6" id="KW-0378">Hydrolase</keyword>
<dbReference type="EMBL" id="CP111028">
    <property type="protein sequence ID" value="WAR30642.1"/>
    <property type="molecule type" value="Genomic_DNA"/>
</dbReference>
<gene>
    <name evidence="9" type="ORF">MAR_033184</name>
</gene>
<dbReference type="CDD" id="cd09076">
    <property type="entry name" value="L1-EN"/>
    <property type="match status" value="1"/>
</dbReference>
<keyword evidence="10" id="KW-1185">Reference proteome</keyword>
<evidence type="ECO:0000256" key="3">
    <source>
        <dbReference type="ARBA" id="ARBA00007092"/>
    </source>
</evidence>
<organism evidence="9 10">
    <name type="scientific">Mya arenaria</name>
    <name type="common">Soft-shell clam</name>
    <dbReference type="NCBI Taxonomy" id="6604"/>
    <lineage>
        <taxon>Eukaryota</taxon>
        <taxon>Metazoa</taxon>
        <taxon>Spiralia</taxon>
        <taxon>Lophotrochozoa</taxon>
        <taxon>Mollusca</taxon>
        <taxon>Bivalvia</taxon>
        <taxon>Autobranchia</taxon>
        <taxon>Heteroconchia</taxon>
        <taxon>Euheterodonta</taxon>
        <taxon>Imparidentia</taxon>
        <taxon>Neoheterodontei</taxon>
        <taxon>Myida</taxon>
        <taxon>Myoidea</taxon>
        <taxon>Myidae</taxon>
        <taxon>Mya</taxon>
    </lineage>
</organism>
<evidence type="ECO:0000313" key="9">
    <source>
        <dbReference type="EMBL" id="WAR30642.1"/>
    </source>
</evidence>
<evidence type="ECO:0000256" key="4">
    <source>
        <dbReference type="ARBA" id="ARBA00012115"/>
    </source>
</evidence>
<evidence type="ECO:0000256" key="2">
    <source>
        <dbReference type="ARBA" id="ARBA00001946"/>
    </source>
</evidence>
<dbReference type="PANTHER" id="PTHR22748">
    <property type="entry name" value="AP ENDONUCLEASE"/>
    <property type="match status" value="1"/>
</dbReference>
<comment type="cofactor">
    <cofactor evidence="2">
        <name>Mg(2+)</name>
        <dbReference type="ChEBI" id="CHEBI:18420"/>
    </cofactor>
</comment>
<comment type="similarity">
    <text evidence="3">Belongs to the DNA repair enzymes AP/ExoA family.</text>
</comment>
<dbReference type="InterPro" id="IPR036691">
    <property type="entry name" value="Endo/exonu/phosph_ase_sf"/>
</dbReference>
<dbReference type="SUPFAM" id="SSF56219">
    <property type="entry name" value="DNase I-like"/>
    <property type="match status" value="1"/>
</dbReference>
<reference evidence="9" key="1">
    <citation type="submission" date="2022-11" db="EMBL/GenBank/DDBJ databases">
        <title>Centuries of genome instability and evolution in soft-shell clam transmissible cancer (bioRxiv).</title>
        <authorList>
            <person name="Hart S.F.M."/>
            <person name="Yonemitsu M.A."/>
            <person name="Giersch R.M."/>
            <person name="Beal B.F."/>
            <person name="Arriagada G."/>
            <person name="Davis B.W."/>
            <person name="Ostrander E.A."/>
            <person name="Goff S.P."/>
            <person name="Metzger M.J."/>
        </authorList>
    </citation>
    <scope>NUCLEOTIDE SEQUENCE</scope>
    <source>
        <strain evidence="9">MELC-2E11</strain>
        <tissue evidence="9">Siphon/mantle</tissue>
    </source>
</reference>
<evidence type="ECO:0000313" key="10">
    <source>
        <dbReference type="Proteomes" id="UP001164746"/>
    </source>
</evidence>
<dbReference type="Proteomes" id="UP001164746">
    <property type="component" value="Chromosome 17"/>
</dbReference>
<protein>
    <recommendedName>
        <fullName evidence="4">exodeoxyribonuclease III</fullName>
        <ecNumber evidence="4">3.1.11.2</ecNumber>
    </recommendedName>
</protein>
<sequence length="298" mass="33673">MQLCQQEVKVVYLILYKVEAESDVILNTVGRLVGRDLVINKNNRTVHPWHQCALCSVPGVEAAVSSASGVVSGIGTVTVACAPHSVFNWIKDNDYDFALLQETHCSTDFEAKIWSSQWNRNAFWNNGDSNSKGVAILVNKKVSYVCVENISHMIKGRFQTININVDADKTFTISNVYAPNNTVDKKIFFTEINKAIQNEKHIIGGVFNCTQNVTLDRKTVSIDIKEDESLPSMNQIMFDNGLEDIWRRRHPKTKMYTFNRNKSYSRIDYILTSKSIGNEVDSCTIEHFPLSDHDAISN</sequence>
<dbReference type="InterPro" id="IPR004808">
    <property type="entry name" value="AP_endonuc_1"/>
</dbReference>
<proteinExistence type="inferred from homology"/>
<keyword evidence="7" id="KW-0460">Magnesium</keyword>
<comment type="catalytic activity">
    <reaction evidence="1">
        <text>Exonucleolytic cleavage in the 3'- to 5'-direction to yield nucleoside 5'-phosphates.</text>
        <dbReference type="EC" id="3.1.11.2"/>
    </reaction>
</comment>
<feature type="domain" description="Endonuclease/exonuclease/phosphatase" evidence="8">
    <location>
        <begin position="86"/>
        <end position="293"/>
    </location>
</feature>
<dbReference type="Pfam" id="PF03372">
    <property type="entry name" value="Exo_endo_phos"/>
    <property type="match status" value="1"/>
</dbReference>
<evidence type="ECO:0000256" key="5">
    <source>
        <dbReference type="ARBA" id="ARBA00022723"/>
    </source>
</evidence>
<evidence type="ECO:0000259" key="8">
    <source>
        <dbReference type="Pfam" id="PF03372"/>
    </source>
</evidence>
<evidence type="ECO:0000256" key="6">
    <source>
        <dbReference type="ARBA" id="ARBA00022801"/>
    </source>
</evidence>
<dbReference type="EC" id="3.1.11.2" evidence="4"/>
<dbReference type="InterPro" id="IPR005135">
    <property type="entry name" value="Endo/exonuclease/phosphatase"/>
</dbReference>
<evidence type="ECO:0000256" key="1">
    <source>
        <dbReference type="ARBA" id="ARBA00000493"/>
    </source>
</evidence>
<dbReference type="PANTHER" id="PTHR22748:SF26">
    <property type="entry name" value="ENDONUCLEASE_EXONUCLEASE_PHOSPHATASE DOMAIN-CONTAINING PROTEIN"/>
    <property type="match status" value="1"/>
</dbReference>